<dbReference type="InterPro" id="IPR028939">
    <property type="entry name" value="P5C_Rdtase_cat_N"/>
</dbReference>
<evidence type="ECO:0000313" key="5">
    <source>
        <dbReference type="EMBL" id="KIW63016.1"/>
    </source>
</evidence>
<dbReference type="Gene3D" id="3.40.50.720">
    <property type="entry name" value="NAD(P)-binding Rossmann-like Domain"/>
    <property type="match status" value="1"/>
</dbReference>
<gene>
    <name evidence="5" type="ORF">PV04_09898</name>
</gene>
<protein>
    <submittedName>
        <fullName evidence="5">Uncharacterized protein</fullName>
    </submittedName>
</protein>
<feature type="domain" description="Pyrroline-5-carboxylate reductase catalytic N-terminal" evidence="3">
    <location>
        <begin position="37"/>
        <end position="134"/>
    </location>
</feature>
<dbReference type="Gene3D" id="1.10.1040.10">
    <property type="entry name" value="N-(1-d-carboxylethyl)-l-norvaline Dehydrogenase, domain 2"/>
    <property type="match status" value="1"/>
</dbReference>
<proteinExistence type="predicted"/>
<feature type="domain" description="Phosphogluconate dehydrogenase NAD-binding putative C-terminal" evidence="4">
    <location>
        <begin position="297"/>
        <end position="393"/>
    </location>
</feature>
<keyword evidence="2" id="KW-0732">Signal</keyword>
<dbReference type="AlphaFoldDB" id="A0A0D2CDA6"/>
<feature type="signal peptide" evidence="2">
    <location>
        <begin position="1"/>
        <end position="16"/>
    </location>
</feature>
<name>A0A0D2CDA6_9EURO</name>
<dbReference type="Pfam" id="PF03807">
    <property type="entry name" value="F420_oxidored"/>
    <property type="match status" value="1"/>
</dbReference>
<reference evidence="5 6" key="1">
    <citation type="submission" date="2015-01" db="EMBL/GenBank/DDBJ databases">
        <title>The Genome Sequence of Capronia semiimmersa CBS27337.</title>
        <authorList>
            <consortium name="The Broad Institute Genomics Platform"/>
            <person name="Cuomo C."/>
            <person name="de Hoog S."/>
            <person name="Gorbushina A."/>
            <person name="Stielow B."/>
            <person name="Teixiera M."/>
            <person name="Abouelleil A."/>
            <person name="Chapman S.B."/>
            <person name="Priest M."/>
            <person name="Young S.K."/>
            <person name="Wortman J."/>
            <person name="Nusbaum C."/>
            <person name="Birren B."/>
        </authorList>
    </citation>
    <scope>NUCLEOTIDE SEQUENCE [LARGE SCALE GENOMIC DNA]</scope>
    <source>
        <strain evidence="5 6">CBS 27337</strain>
    </source>
</reference>
<evidence type="ECO:0000259" key="3">
    <source>
        <dbReference type="Pfam" id="PF03807"/>
    </source>
</evidence>
<feature type="region of interest" description="Disordered" evidence="1">
    <location>
        <begin position="357"/>
        <end position="377"/>
    </location>
</feature>
<dbReference type="SUPFAM" id="SSF51735">
    <property type="entry name" value="NAD(P)-binding Rossmann-fold domains"/>
    <property type="match status" value="1"/>
</dbReference>
<organism evidence="5 6">
    <name type="scientific">Phialophora macrospora</name>
    <dbReference type="NCBI Taxonomy" id="1851006"/>
    <lineage>
        <taxon>Eukaryota</taxon>
        <taxon>Fungi</taxon>
        <taxon>Dikarya</taxon>
        <taxon>Ascomycota</taxon>
        <taxon>Pezizomycotina</taxon>
        <taxon>Eurotiomycetes</taxon>
        <taxon>Chaetothyriomycetidae</taxon>
        <taxon>Chaetothyriales</taxon>
        <taxon>Herpotrichiellaceae</taxon>
        <taxon>Phialophora</taxon>
    </lineage>
</organism>
<evidence type="ECO:0000313" key="6">
    <source>
        <dbReference type="Proteomes" id="UP000054266"/>
    </source>
</evidence>
<dbReference type="InterPro" id="IPR013328">
    <property type="entry name" value="6PGD_dom2"/>
</dbReference>
<dbReference type="Pfam" id="PF09130">
    <property type="entry name" value="DUF1932"/>
    <property type="match status" value="1"/>
</dbReference>
<feature type="chain" id="PRO_5002239607" evidence="2">
    <location>
        <begin position="17"/>
        <end position="451"/>
    </location>
</feature>
<dbReference type="SUPFAM" id="SSF48179">
    <property type="entry name" value="6-phosphogluconate dehydrogenase C-terminal domain-like"/>
    <property type="match status" value="1"/>
</dbReference>
<dbReference type="EMBL" id="KN846962">
    <property type="protein sequence ID" value="KIW63016.1"/>
    <property type="molecule type" value="Genomic_DNA"/>
</dbReference>
<dbReference type="InterPro" id="IPR008927">
    <property type="entry name" value="6-PGluconate_DH-like_C_sf"/>
</dbReference>
<dbReference type="Proteomes" id="UP000054266">
    <property type="component" value="Unassembled WGS sequence"/>
</dbReference>
<evidence type="ECO:0000259" key="4">
    <source>
        <dbReference type="Pfam" id="PF09130"/>
    </source>
</evidence>
<dbReference type="InterPro" id="IPR036291">
    <property type="entry name" value="NAD(P)-bd_dom_sf"/>
</dbReference>
<evidence type="ECO:0000256" key="2">
    <source>
        <dbReference type="SAM" id="SignalP"/>
    </source>
</evidence>
<evidence type="ECO:0000256" key="1">
    <source>
        <dbReference type="SAM" id="MobiDB-lite"/>
    </source>
</evidence>
<sequence>MVLHRVFIFRPHLVLSSLQTFALRRTMATSSAQVHPTIGILSIGDMGMGIARLLRHHDHTVYTVATGRRQVYTPDTRSEDIELFAELSPSQHTLDRIKSSQITALESDEQLVAESDIIFSIVPPRDAIATARRVLEACRSQTAIKRRSERKGTAAISQAPSLTYIDLNAISPRSAKSIGTMFSTPMSPASPRKLSISRTFSFHRKESEPELDPISINFLDGGIIGGPPSHKHDQTWKKPSLVISGPKSDDLLTPSFIELLNIKLLGPKIGQASALKSCFASLTKGMTALSILSFTTAHTCGVLKELQEHLAEFSPKTLDLAEAGLVGMPPKAYRWVEEMRQINETFSEEGGFSAAVLSSNGNGHNGHHNHSPDPVGNNGRNMAGVFEGVAEIYKLIADDTVLGEERAEKRKRGTNPEDVAECVKEGIAKKKKRLADEGRDLEAAWRGSWGA</sequence>
<dbReference type="STRING" id="5601.A0A0D2CDA6"/>
<accession>A0A0D2CDA6</accession>
<keyword evidence="6" id="KW-1185">Reference proteome</keyword>
<dbReference type="InterPro" id="IPR015814">
    <property type="entry name" value="Pgluconate_DH_NAD-bd_C"/>
</dbReference>